<gene>
    <name evidence="2" type="ORF">E4U43_003516</name>
</gene>
<dbReference type="AlphaFoldDB" id="A0A9P7N6Q7"/>
<evidence type="ECO:0000313" key="3">
    <source>
        <dbReference type="Proteomes" id="UP000748025"/>
    </source>
</evidence>
<feature type="region of interest" description="Disordered" evidence="1">
    <location>
        <begin position="157"/>
        <end position="181"/>
    </location>
</feature>
<keyword evidence="3" id="KW-1185">Reference proteome</keyword>
<reference evidence="2" key="1">
    <citation type="journal article" date="2020" name="bioRxiv">
        <title>Whole genome comparisons of ergot fungi reveals the divergence and evolution of species within the genus Claviceps are the result of varying mechanisms driving genome evolution and host range expansion.</title>
        <authorList>
            <person name="Wyka S.A."/>
            <person name="Mondo S.J."/>
            <person name="Liu M."/>
            <person name="Dettman J."/>
            <person name="Nalam V."/>
            <person name="Broders K.D."/>
        </authorList>
    </citation>
    <scope>NUCLEOTIDE SEQUENCE</scope>
    <source>
        <strain evidence="2">CCC 602</strain>
    </source>
</reference>
<proteinExistence type="predicted"/>
<organism evidence="2 3">
    <name type="scientific">Claviceps pusilla</name>
    <dbReference type="NCBI Taxonomy" id="123648"/>
    <lineage>
        <taxon>Eukaryota</taxon>
        <taxon>Fungi</taxon>
        <taxon>Dikarya</taxon>
        <taxon>Ascomycota</taxon>
        <taxon>Pezizomycotina</taxon>
        <taxon>Sordariomycetes</taxon>
        <taxon>Hypocreomycetidae</taxon>
        <taxon>Hypocreales</taxon>
        <taxon>Clavicipitaceae</taxon>
        <taxon>Claviceps</taxon>
    </lineage>
</organism>
<dbReference type="OrthoDB" id="5393654at2759"/>
<evidence type="ECO:0000256" key="1">
    <source>
        <dbReference type="SAM" id="MobiDB-lite"/>
    </source>
</evidence>
<evidence type="ECO:0000313" key="2">
    <source>
        <dbReference type="EMBL" id="KAG5993373.1"/>
    </source>
</evidence>
<protein>
    <submittedName>
        <fullName evidence="2">Uncharacterized protein</fullName>
    </submittedName>
</protein>
<dbReference type="PANTHER" id="PTHR35179">
    <property type="entry name" value="PROTEIN CBG02620"/>
    <property type="match status" value="1"/>
</dbReference>
<comment type="caution">
    <text evidence="2">The sequence shown here is derived from an EMBL/GenBank/DDBJ whole genome shotgun (WGS) entry which is preliminary data.</text>
</comment>
<dbReference type="EMBL" id="SRPW01002374">
    <property type="protein sequence ID" value="KAG5993373.1"/>
    <property type="molecule type" value="Genomic_DNA"/>
</dbReference>
<name>A0A9P7N6Q7_9HYPO</name>
<dbReference type="Proteomes" id="UP000748025">
    <property type="component" value="Unassembled WGS sequence"/>
</dbReference>
<sequence>MPARWTPLPEPVQLSEDSGTYYRDRNAAGYPKYPLEPAVRSILALEADNTDTTPRGRIDLFACGATLGNLLRFVRGTASSFRMLVEMVGSTVHLVRRERSPFETIPNVRGYGHSFPSAYTTWDPDVRGSSSHQRIISYRLGALGLLCSFEGDGFLAPDPHSNPTTARDGQTEEASTASGGADDVHFSGLAVSPRTPVPGNSDFLGADEPELKVSAAGELLSQDSIFELKTRSIKRQGEQDAFIELQLHRLWLRQVPNLVLGYHKCGLFTDIRVIDVRSQLREFEQREAPTLNKFVALLRKIVDAARDGLGNGSRIEITYTEGSKDLCIREQEPGLPKLLSQPTLERWEAWLGERVASGSTGEDSCSDLYGVSDDDSDGSYVELDDYRACDDDCGYCGLCR</sequence>
<feature type="compositionally biased region" description="Polar residues" evidence="1">
    <location>
        <begin position="161"/>
        <end position="178"/>
    </location>
</feature>
<dbReference type="PANTHER" id="PTHR35179:SF2">
    <property type="entry name" value="START DOMAIN-CONTAINING PROTEIN"/>
    <property type="match status" value="1"/>
</dbReference>
<accession>A0A9P7N6Q7</accession>